<dbReference type="AlphaFoldDB" id="A0A2T0YA90"/>
<evidence type="ECO:0000313" key="3">
    <source>
        <dbReference type="EMBL" id="PRZ11595.1"/>
    </source>
</evidence>
<accession>A0A2T0YA90</accession>
<gene>
    <name evidence="3" type="ORF">BCL67_1445</name>
</gene>
<dbReference type="OrthoDB" id="4966178at2"/>
<feature type="compositionally biased region" description="Acidic residues" evidence="1">
    <location>
        <begin position="484"/>
        <end position="506"/>
    </location>
</feature>
<protein>
    <submittedName>
        <fullName evidence="3">Uncharacterized protein</fullName>
    </submittedName>
</protein>
<sequence length="506" mass="53634">MVQITPDEVPAFPQYVIHYDEETQAARLDGVPIEPAAGVSIIEAAKLAAARKAETHGLDAVRVTIRTDAGEEWKMIVTVQGETIDTTPPPESQHANKTRRRAITVLIGATVTVLAMGGATALVMYLSTDTDQDQNTAPQWEIPGVNEQVPVGLPDGFTGPSDWSVDINDETAVTALDDGRILTANSDGILSARDPETAEPTWAGSGAPGDLSEIHESTWAGAPVLASYSRGNLNLWPVEEVSPGDAVAPEQVPVDNTADLLWEGDAPLVSLGDFIVLVPDDEGTLTEVTIPAGSEPVSAVDGEAVSIGADAIYRTGLDGESTTTEFTPPQSVDGPPETFWTIGTEALVLAWSGDQPVIAVLDQDTGETIIKDQIERLPNESAEITYNTDSQRAVIGTLAIRYDDDPSLNEIPALEDPVLTGNTLYGNTTDGPALVDLGQPDDGAQPYATFTDADTAPLIVAEDAAYVVAPRLDQTILYRAAAETSDEESMDETDTEETTQDEQDDS</sequence>
<keyword evidence="2" id="KW-0472">Membrane</keyword>
<name>A0A2T0YA90_9MICC</name>
<reference evidence="3 4" key="1">
    <citation type="submission" date="2018-03" db="EMBL/GenBank/DDBJ databases">
        <title>Comparative analysis of microorganisms from saline springs in Andes Mountain Range, Colombia.</title>
        <authorList>
            <person name="Rubin E."/>
        </authorList>
    </citation>
    <scope>NUCLEOTIDE SEQUENCE [LARGE SCALE GENOMIC DNA]</scope>
    <source>
        <strain evidence="3 4">CG 35</strain>
    </source>
</reference>
<proteinExistence type="predicted"/>
<keyword evidence="2" id="KW-1133">Transmembrane helix</keyword>
<comment type="caution">
    <text evidence="3">The sequence shown here is derived from an EMBL/GenBank/DDBJ whole genome shotgun (WGS) entry which is preliminary data.</text>
</comment>
<keyword evidence="4" id="KW-1185">Reference proteome</keyword>
<evidence type="ECO:0000256" key="1">
    <source>
        <dbReference type="SAM" id="MobiDB-lite"/>
    </source>
</evidence>
<dbReference type="RefSeq" id="WP_106124201.1">
    <property type="nucleotide sequence ID" value="NZ_PVTY01000044.1"/>
</dbReference>
<feature type="region of interest" description="Disordered" evidence="1">
    <location>
        <begin position="481"/>
        <end position="506"/>
    </location>
</feature>
<evidence type="ECO:0000256" key="2">
    <source>
        <dbReference type="SAM" id="Phobius"/>
    </source>
</evidence>
<keyword evidence="2" id="KW-0812">Transmembrane</keyword>
<organism evidence="3 4">
    <name type="scientific">Nesterenkonia sandarakina</name>
    <dbReference type="NCBI Taxonomy" id="272918"/>
    <lineage>
        <taxon>Bacteria</taxon>
        <taxon>Bacillati</taxon>
        <taxon>Actinomycetota</taxon>
        <taxon>Actinomycetes</taxon>
        <taxon>Micrococcales</taxon>
        <taxon>Micrococcaceae</taxon>
        <taxon>Nesterenkonia</taxon>
    </lineage>
</organism>
<dbReference type="Proteomes" id="UP000238217">
    <property type="component" value="Unassembled WGS sequence"/>
</dbReference>
<evidence type="ECO:0000313" key="4">
    <source>
        <dbReference type="Proteomes" id="UP000238217"/>
    </source>
</evidence>
<dbReference type="EMBL" id="PVTY01000044">
    <property type="protein sequence ID" value="PRZ11595.1"/>
    <property type="molecule type" value="Genomic_DNA"/>
</dbReference>
<feature type="transmembrane region" description="Helical" evidence="2">
    <location>
        <begin position="102"/>
        <end position="126"/>
    </location>
</feature>